<evidence type="ECO:0000256" key="4">
    <source>
        <dbReference type="ARBA" id="ARBA00023004"/>
    </source>
</evidence>
<keyword evidence="5" id="KW-0456">Lyase</keyword>
<dbReference type="RefSeq" id="XP_040675615.1">
    <property type="nucleotide sequence ID" value="XM_040826402.1"/>
</dbReference>
<gene>
    <name evidence="6" type="ORF">MAM_07604</name>
</gene>
<name>A0A0B2WLH8_METAS</name>
<dbReference type="EMBL" id="AZHE01000033">
    <property type="protein sequence ID" value="KHN94549.1"/>
    <property type="molecule type" value="Genomic_DNA"/>
</dbReference>
<dbReference type="AlphaFoldDB" id="A0A0B2WLH8"/>
<comment type="caution">
    <text evidence="6">The sequence shown here is derived from an EMBL/GenBank/DDBJ whole genome shotgun (WGS) entry which is preliminary data.</text>
</comment>
<reference evidence="6 7" key="1">
    <citation type="journal article" date="2014" name="Proc. Natl. Acad. Sci. U.S.A.">
        <title>Trajectory and genomic determinants of fungal-pathogen speciation and host adaptation.</title>
        <authorList>
            <person name="Hu X."/>
            <person name="Xiao G."/>
            <person name="Zheng P."/>
            <person name="Shang Y."/>
            <person name="Su Y."/>
            <person name="Zhang X."/>
            <person name="Liu X."/>
            <person name="Zhan S."/>
            <person name="St Leger R.J."/>
            <person name="Wang C."/>
        </authorList>
    </citation>
    <scope>NUCLEOTIDE SEQUENCE [LARGE SCALE GENOMIC DNA]</scope>
    <source>
        <strain evidence="6 7">ARSEF 1941</strain>
    </source>
</reference>
<evidence type="ECO:0000256" key="3">
    <source>
        <dbReference type="ARBA" id="ARBA00022723"/>
    </source>
</evidence>
<accession>A0A0B2WLH8</accession>
<protein>
    <recommendedName>
        <fullName evidence="8">Phenylacetaldoxime dehydratase</fullName>
    </recommendedName>
</protein>
<evidence type="ECO:0000313" key="7">
    <source>
        <dbReference type="Proteomes" id="UP000030816"/>
    </source>
</evidence>
<dbReference type="GO" id="GO:0046872">
    <property type="term" value="F:metal ion binding"/>
    <property type="evidence" value="ECO:0007669"/>
    <property type="project" value="UniProtKB-KW"/>
</dbReference>
<dbReference type="Proteomes" id="UP000030816">
    <property type="component" value="Unassembled WGS sequence"/>
</dbReference>
<dbReference type="GO" id="GO:0016829">
    <property type="term" value="F:lyase activity"/>
    <property type="evidence" value="ECO:0007669"/>
    <property type="project" value="UniProtKB-KW"/>
</dbReference>
<dbReference type="HOGENOM" id="CLU_065607_0_0_1"/>
<keyword evidence="3" id="KW-0479">Metal-binding</keyword>
<proteinExistence type="predicted"/>
<organism evidence="6 7">
    <name type="scientific">Metarhizium album (strain ARSEF 1941)</name>
    <dbReference type="NCBI Taxonomy" id="1081103"/>
    <lineage>
        <taxon>Eukaryota</taxon>
        <taxon>Fungi</taxon>
        <taxon>Dikarya</taxon>
        <taxon>Ascomycota</taxon>
        <taxon>Pezizomycotina</taxon>
        <taxon>Sordariomycetes</taxon>
        <taxon>Hypocreomycetidae</taxon>
        <taxon>Hypocreales</taxon>
        <taxon>Clavicipitaceae</taxon>
        <taxon>Metarhizium</taxon>
    </lineage>
</organism>
<evidence type="ECO:0000256" key="2">
    <source>
        <dbReference type="ARBA" id="ARBA00022617"/>
    </source>
</evidence>
<sequence length="359" mass="40186">MACPARTYPLRQPPNHKPPIPRWQLVLRDNVSRVFTAYIGVQPLGGTKVAVDKAAKCIQAWLDRPEASKPQAFESFKVINGDDTQDAKVWACYWDSEAHGKDGLQQLNLPSIYSALSAIEQSTIGLWSESFSTPVSRLETNYTGLDYLPGMAKLPGTTTAQHERTAYWGAARDRIPNSAHDLFKKVDAVDSKSGFFQDPAGKHLVGTSYDNMVHIRSGQYWESCGPGETASYEDHLEPALESGLEYLWENRDISGAMGLRYLRNTDGSDRVLKETCGAGFFCNLQHLEDWARSHPSHLAIYTGAIRHAKKFGRERKFRTWHEVSILKEGEASFEYVNCLPETGVIPFLQLEEVPLHAGK</sequence>
<keyword evidence="2" id="KW-0349">Heme</keyword>
<evidence type="ECO:0000313" key="6">
    <source>
        <dbReference type="EMBL" id="KHN94549.1"/>
    </source>
</evidence>
<keyword evidence="7" id="KW-1185">Reference proteome</keyword>
<dbReference type="OrthoDB" id="3359285at2759"/>
<dbReference type="InterPro" id="IPR025702">
    <property type="entry name" value="OXD"/>
</dbReference>
<evidence type="ECO:0000256" key="5">
    <source>
        <dbReference type="ARBA" id="ARBA00023239"/>
    </source>
</evidence>
<dbReference type="GeneID" id="63742059"/>
<comment type="cofactor">
    <cofactor evidence="1">
        <name>heme b</name>
        <dbReference type="ChEBI" id="CHEBI:60344"/>
    </cofactor>
</comment>
<dbReference type="Pfam" id="PF13816">
    <property type="entry name" value="Dehydratase_hem"/>
    <property type="match status" value="1"/>
</dbReference>
<keyword evidence="4" id="KW-0408">Iron</keyword>
<evidence type="ECO:0000256" key="1">
    <source>
        <dbReference type="ARBA" id="ARBA00001970"/>
    </source>
</evidence>
<evidence type="ECO:0008006" key="8">
    <source>
        <dbReference type="Google" id="ProtNLM"/>
    </source>
</evidence>